<feature type="region of interest" description="Disordered" evidence="2">
    <location>
        <begin position="616"/>
        <end position="637"/>
    </location>
</feature>
<feature type="compositionally biased region" description="Basic and acidic residues" evidence="2">
    <location>
        <begin position="619"/>
        <end position="629"/>
    </location>
</feature>
<dbReference type="InterPro" id="IPR050111">
    <property type="entry name" value="C-type_lectin/snaclec_domain"/>
</dbReference>
<keyword evidence="5" id="KW-1185">Reference proteome</keyword>
<dbReference type="InterPro" id="IPR001304">
    <property type="entry name" value="C-type_lectin-like"/>
</dbReference>
<accession>A0A1S3JV09</accession>
<dbReference type="InterPro" id="IPR018378">
    <property type="entry name" value="C-type_lectin_CS"/>
</dbReference>
<name>A0A1S3JV09_LINAN</name>
<reference evidence="6" key="1">
    <citation type="journal article" date="2015" name="Nat. Commun.">
        <title>The Lingula genome provides insights into brachiopod evolution and the origin of phosphate biomineralization.</title>
        <authorList>
            <person name="Luo Y.J."/>
            <person name="Takeuchi T."/>
            <person name="Koyanagi R."/>
            <person name="Yamada L."/>
            <person name="Kanda M."/>
            <person name="Khalturina M."/>
            <person name="Fujie M."/>
            <person name="Yamasaki S.I."/>
            <person name="Endo K."/>
            <person name="Satoh N."/>
        </authorList>
    </citation>
    <scope>NUCLEOTIDE SEQUENCE</scope>
</reference>
<keyword evidence="1" id="KW-1015">Disulfide bond</keyword>
<dbReference type="AlphaFoldDB" id="A0A1S3JV09"/>
<keyword evidence="3" id="KW-1133">Transmembrane helix</keyword>
<dbReference type="OrthoDB" id="6141373at2759"/>
<dbReference type="RefSeq" id="XP_013413931.1">
    <property type="nucleotide sequence ID" value="XM_013558477.1"/>
</dbReference>
<gene>
    <name evidence="6" type="primary">LOC106176204</name>
</gene>
<evidence type="ECO:0000313" key="6">
    <source>
        <dbReference type="RefSeq" id="XP_013413931.1"/>
    </source>
</evidence>
<dbReference type="InterPro" id="IPR016186">
    <property type="entry name" value="C-type_lectin-like/link_sf"/>
</dbReference>
<feature type="transmembrane region" description="Helical" evidence="3">
    <location>
        <begin position="585"/>
        <end position="609"/>
    </location>
</feature>
<dbReference type="GeneID" id="106176204"/>
<dbReference type="CDD" id="cd00037">
    <property type="entry name" value="CLECT"/>
    <property type="match status" value="2"/>
</dbReference>
<dbReference type="PROSITE" id="PS00615">
    <property type="entry name" value="C_TYPE_LECTIN_1"/>
    <property type="match status" value="1"/>
</dbReference>
<reference evidence="6" key="2">
    <citation type="submission" date="2025-08" db="UniProtKB">
        <authorList>
            <consortium name="RefSeq"/>
        </authorList>
    </citation>
    <scope>IDENTIFICATION</scope>
</reference>
<feature type="region of interest" description="Disordered" evidence="2">
    <location>
        <begin position="477"/>
        <end position="557"/>
    </location>
</feature>
<dbReference type="KEGG" id="lak:106176204"/>
<proteinExistence type="predicted"/>
<evidence type="ECO:0000313" key="5">
    <source>
        <dbReference type="Proteomes" id="UP000085678"/>
    </source>
</evidence>
<dbReference type="SUPFAM" id="SSF56436">
    <property type="entry name" value="C-type lectin-like"/>
    <property type="match status" value="2"/>
</dbReference>
<protein>
    <submittedName>
        <fullName evidence="6">Uncharacterized protein LOC106176204</fullName>
    </submittedName>
</protein>
<dbReference type="Gene3D" id="3.10.100.10">
    <property type="entry name" value="Mannose-Binding Protein A, subunit A"/>
    <property type="match status" value="2"/>
</dbReference>
<dbReference type="InterPro" id="IPR016187">
    <property type="entry name" value="CTDL_fold"/>
</dbReference>
<organism evidence="5 6">
    <name type="scientific">Lingula anatina</name>
    <name type="common">Brachiopod</name>
    <name type="synonym">Lingula unguis</name>
    <dbReference type="NCBI Taxonomy" id="7574"/>
    <lineage>
        <taxon>Eukaryota</taxon>
        <taxon>Metazoa</taxon>
        <taxon>Spiralia</taxon>
        <taxon>Lophotrochozoa</taxon>
        <taxon>Brachiopoda</taxon>
        <taxon>Linguliformea</taxon>
        <taxon>Lingulata</taxon>
        <taxon>Lingulida</taxon>
        <taxon>Linguloidea</taxon>
        <taxon>Lingulidae</taxon>
        <taxon>Lingula</taxon>
    </lineage>
</organism>
<feature type="domain" description="C-type lectin" evidence="4">
    <location>
        <begin position="231"/>
        <end position="343"/>
    </location>
</feature>
<dbReference type="SMART" id="SM00034">
    <property type="entry name" value="CLECT"/>
    <property type="match status" value="2"/>
</dbReference>
<evidence type="ECO:0000256" key="3">
    <source>
        <dbReference type="SAM" id="Phobius"/>
    </source>
</evidence>
<feature type="domain" description="C-type lectin" evidence="4">
    <location>
        <begin position="55"/>
        <end position="161"/>
    </location>
</feature>
<dbReference type="Pfam" id="PF00059">
    <property type="entry name" value="Lectin_C"/>
    <property type="match status" value="2"/>
</dbReference>
<dbReference type="InParanoid" id="A0A1S3JV09"/>
<evidence type="ECO:0000256" key="1">
    <source>
        <dbReference type="ARBA" id="ARBA00023157"/>
    </source>
</evidence>
<dbReference type="PANTHER" id="PTHR22803">
    <property type="entry name" value="MANNOSE, PHOSPHOLIPASE, LECTIN RECEPTOR RELATED"/>
    <property type="match status" value="1"/>
</dbReference>
<evidence type="ECO:0000259" key="4">
    <source>
        <dbReference type="PROSITE" id="PS50041"/>
    </source>
</evidence>
<evidence type="ECO:0000256" key="2">
    <source>
        <dbReference type="SAM" id="MobiDB-lite"/>
    </source>
</evidence>
<dbReference type="Proteomes" id="UP000085678">
    <property type="component" value="Unplaced"/>
</dbReference>
<keyword evidence="3" id="KW-0472">Membrane</keyword>
<dbReference type="PROSITE" id="PS50041">
    <property type="entry name" value="C_TYPE_LECTIN_2"/>
    <property type="match status" value="2"/>
</dbReference>
<keyword evidence="3" id="KW-0812">Transmembrane</keyword>
<feature type="compositionally biased region" description="Polar residues" evidence="2">
    <location>
        <begin position="478"/>
        <end position="489"/>
    </location>
</feature>
<sequence length="637" mass="72103">MLIICASLCEIFVAFQHIFGPAEMTKIVPARFSLFLLFFMHNYLHFIVTSSRLRFENTEYELYPEAKSWLEGRKTCSQLGGRLASVKTEEVQNFLVKNVIQAKEHVWIGGFVGKRWFWTDKQEIEWFFWAPGEPNNNGDKEDRLQLFYGYDGHLFNYTWNDNDGSKKCELGVKSKFICRYDKTNCKNATVCHNSKTNHPCIESGSWCYILEGQIAGPNHKRNDQCTERGWTWDASRMYCQKNNGILAKIEDLPTMEKIRSRIQSDKSRYEGNYWIGGMWDRDAQRIWKWVGGGNVSYTNWKSGEPKENSDLKMVCMEMWTRRIDNISEWNDENCQNTYPYICQFDITTYTSPSTGSIDSIVTTPSTSTTGMVPTLLATMPFNATTSTFESKSIDISNPKTAMTPDIRPLEKIAESTSLPTDVVSFGTPASESVMAFKHTTTVRREDVSHPITKGAATVTRSDPFISDMNKTPDFAGLLSNNPSKNTRVSSAPPYKTVAVSQTSTRLPHPTEQETDAEQANLPNKSLQSTTLSSAQTSKLLPEERNTKVPRLQLSEEFTSVAPSNQNGRYKHRSDNGTVPKEVPDWVIAVSTVASAAVACGSCLLLGALYKRKRKKKKIKPDENENKQEASKSWILSI</sequence>
<feature type="compositionally biased region" description="Low complexity" evidence="2">
    <location>
        <begin position="524"/>
        <end position="539"/>
    </location>
</feature>